<dbReference type="PROSITE" id="PS50067">
    <property type="entry name" value="KINESIN_MOTOR_2"/>
    <property type="match status" value="1"/>
</dbReference>
<dbReference type="PANTHER" id="PTHR47968">
    <property type="entry name" value="CENTROMERE PROTEIN E"/>
    <property type="match status" value="1"/>
</dbReference>
<keyword evidence="5 8" id="KW-0175">Coiled coil</keyword>
<evidence type="ECO:0000256" key="7">
    <source>
        <dbReference type="PROSITE-ProRule" id="PRU00283"/>
    </source>
</evidence>
<evidence type="ECO:0000259" key="10">
    <source>
        <dbReference type="PROSITE" id="PS50067"/>
    </source>
</evidence>
<keyword evidence="2" id="KW-0493">Microtubule</keyword>
<dbReference type="GO" id="GO:0005524">
    <property type="term" value="F:ATP binding"/>
    <property type="evidence" value="ECO:0007669"/>
    <property type="project" value="UniProtKB-UniRule"/>
</dbReference>
<proteinExistence type="inferred from homology"/>
<dbReference type="SMART" id="SM00129">
    <property type="entry name" value="KISc"/>
    <property type="match status" value="1"/>
</dbReference>
<dbReference type="InterPro" id="IPR019821">
    <property type="entry name" value="Kinesin_motor_CS"/>
</dbReference>
<organism evidence="11 12">
    <name type="scientific">Deinandra increscens subsp. villosa</name>
    <dbReference type="NCBI Taxonomy" id="3103831"/>
    <lineage>
        <taxon>Eukaryota</taxon>
        <taxon>Viridiplantae</taxon>
        <taxon>Streptophyta</taxon>
        <taxon>Embryophyta</taxon>
        <taxon>Tracheophyta</taxon>
        <taxon>Spermatophyta</taxon>
        <taxon>Magnoliopsida</taxon>
        <taxon>eudicotyledons</taxon>
        <taxon>Gunneridae</taxon>
        <taxon>Pentapetalae</taxon>
        <taxon>asterids</taxon>
        <taxon>campanulids</taxon>
        <taxon>Asterales</taxon>
        <taxon>Asteraceae</taxon>
        <taxon>Asteroideae</taxon>
        <taxon>Heliantheae alliance</taxon>
        <taxon>Madieae</taxon>
        <taxon>Madiinae</taxon>
        <taxon>Deinandra</taxon>
    </lineage>
</organism>
<evidence type="ECO:0000256" key="6">
    <source>
        <dbReference type="ARBA" id="ARBA00023175"/>
    </source>
</evidence>
<evidence type="ECO:0000313" key="11">
    <source>
        <dbReference type="EMBL" id="KAK9054258.1"/>
    </source>
</evidence>
<sequence>MSFASRSSISPFRSRKSSEPPDAARRTKPHSSKPHVSPVTPPISSAKPSHRPVSAKVKENVTVTVRLRPLNSREIGKGDEVAWFADGDYSIQNEFNPAFAYGFDRVFGPATTTRHVYDVAAQHVVNGAMKGVNGTVFAYGVTSSGKTHTMHGEQKSPGIIPLAVKDVFGIIQETPGREFLLRVSYLEIYNEVINDLLDPTGQNLRIREDSQGTYVEGIKEEVVLSPAHALSLIASGEAHRHVGSNNFNLLSSRSHTIFTLMIESSSCGENSEEEVTLSQLHLIDLAGSESSKTETTGVRRKEGSYINKSLLTLGTVISKLTDGKSAHIPYRDSKLTRLLQSSLSGHGRVSLICTVTPASSNTEETHNTLKFAHRSKHVEIKASQNKIIDEKSLIKKYQKEISSLKQELQQLKRGMMENSHMMAPNQEDLVNMKLQLEAGQVKLQSRLEEEEQAKAALMGRIQRLTKLILVSTKNTMAPNIPENPDHRRRHSFGEDELVYLPEKKRGIFIDDDDAGSFDSEVLGHGKSDMENLDELKPDHLSGLSLHTDHESSASGSPTSSRSSKSKAVFSDTRDGIRNSVGRKGDDLAVADLLLQRTQAGDLFSAAGGGRRLPPTGTTITDQMDLIHEQVKMLSGDVALCTSSLKRLSEQAANRPEDLQLQEQMQKLKYEIKGKKSQIRLLEQRMISSVEMNPQNAKSLEISQVPSKLITQLNEKTFELEIKTADNRILQDQLQVKVSENAEMQQTILLLRQQLESLLADNNSSPQRKKYINEEKYTNESTPTSVMSLNKVFSREDSIHGSSDTFLNSQLLIQAEEIETLKKEKVQMAEEKDGLMICSQKLADEGSYAKELAAAAAVELRNLAAEVTKLSYQNAKLNAELAVTKEACKSNICKNNIDIGSHQDACVRKPDNGLLVEELQKELKTRYQREVSLVGALSERDRLESELRKRLDAAKRHEEDLEAELVNMWALVAKLKNSSSSEDILADHSSIVRSNKIFLEDDEARSFNELRLLYDKEKERCQELERYVSRLKGDDIAQLDINSLEELQNLNVEAITKICHAKVMHHTGEDAMFGYLTSYLQAFANIKQNMTSQDFIMYLLCTQNVHYHY</sequence>
<evidence type="ECO:0000256" key="8">
    <source>
        <dbReference type="SAM" id="Coils"/>
    </source>
</evidence>
<reference evidence="11 12" key="1">
    <citation type="submission" date="2024-04" db="EMBL/GenBank/DDBJ databases">
        <title>The reference genome of an endangered Asteraceae, Deinandra increscens subsp. villosa, native to the Central Coast of California.</title>
        <authorList>
            <person name="Guilliams M."/>
            <person name="Hasenstab-Lehman K."/>
            <person name="Meyer R."/>
            <person name="Mcevoy S."/>
        </authorList>
    </citation>
    <scope>NUCLEOTIDE SEQUENCE [LARGE SCALE GENOMIC DNA]</scope>
    <source>
        <tissue evidence="11">Leaf</tissue>
    </source>
</reference>
<dbReference type="PRINTS" id="PR00380">
    <property type="entry name" value="KINESINHEAVY"/>
</dbReference>
<evidence type="ECO:0000313" key="12">
    <source>
        <dbReference type="Proteomes" id="UP001408789"/>
    </source>
</evidence>
<feature type="compositionally biased region" description="Low complexity" evidence="9">
    <location>
        <begin position="1"/>
        <end position="12"/>
    </location>
</feature>
<feature type="compositionally biased region" description="Basic and acidic residues" evidence="9">
    <location>
        <begin position="16"/>
        <end position="25"/>
    </location>
</feature>
<dbReference type="InterPro" id="IPR036961">
    <property type="entry name" value="Kinesin_motor_dom_sf"/>
</dbReference>
<dbReference type="FunFam" id="3.40.850.10:FF:000014">
    <property type="entry name" value="Kinesin-like protein KIN-7G"/>
    <property type="match status" value="1"/>
</dbReference>
<evidence type="ECO:0000256" key="2">
    <source>
        <dbReference type="ARBA" id="ARBA00022701"/>
    </source>
</evidence>
<dbReference type="GO" id="GO:0008017">
    <property type="term" value="F:microtubule binding"/>
    <property type="evidence" value="ECO:0007669"/>
    <property type="project" value="InterPro"/>
</dbReference>
<evidence type="ECO:0000256" key="4">
    <source>
        <dbReference type="ARBA" id="ARBA00022840"/>
    </source>
</evidence>
<dbReference type="GO" id="GO:0003777">
    <property type="term" value="F:microtubule motor activity"/>
    <property type="evidence" value="ECO:0007669"/>
    <property type="project" value="InterPro"/>
</dbReference>
<keyword evidence="4 7" id="KW-0067">ATP-binding</keyword>
<dbReference type="GO" id="GO:0005874">
    <property type="term" value="C:microtubule"/>
    <property type="evidence" value="ECO:0007669"/>
    <property type="project" value="UniProtKB-KW"/>
</dbReference>
<feature type="coiled-coil region" evidence="8">
    <location>
        <begin position="1006"/>
        <end position="1033"/>
    </location>
</feature>
<comment type="caution">
    <text evidence="11">The sequence shown here is derived from an EMBL/GenBank/DDBJ whole genome shotgun (WGS) entry which is preliminary data.</text>
</comment>
<dbReference type="SUPFAM" id="SSF52540">
    <property type="entry name" value="P-loop containing nucleoside triphosphate hydrolases"/>
    <property type="match status" value="1"/>
</dbReference>
<evidence type="ECO:0000256" key="9">
    <source>
        <dbReference type="SAM" id="MobiDB-lite"/>
    </source>
</evidence>
<dbReference type="AlphaFoldDB" id="A0AAP0CG11"/>
<evidence type="ECO:0000256" key="1">
    <source>
        <dbReference type="ARBA" id="ARBA00007310"/>
    </source>
</evidence>
<feature type="region of interest" description="Disordered" evidence="9">
    <location>
        <begin position="528"/>
        <end position="581"/>
    </location>
</feature>
<comment type="similarity">
    <text evidence="1">Belongs to the TRAFAC class myosin-kinesin ATPase superfamily. Kinesin family. KIN-7 subfamily.</text>
</comment>
<dbReference type="Proteomes" id="UP001408789">
    <property type="component" value="Unassembled WGS sequence"/>
</dbReference>
<dbReference type="Pfam" id="PF00225">
    <property type="entry name" value="Kinesin"/>
    <property type="match status" value="1"/>
</dbReference>
<feature type="compositionally biased region" description="Basic and acidic residues" evidence="9">
    <location>
        <begin position="528"/>
        <end position="539"/>
    </location>
</feature>
<dbReference type="EMBL" id="JBCNJP010000025">
    <property type="protein sequence ID" value="KAK9054258.1"/>
    <property type="molecule type" value="Genomic_DNA"/>
</dbReference>
<gene>
    <name evidence="11" type="ORF">SSX86_025336</name>
</gene>
<feature type="compositionally biased region" description="Basic and acidic residues" evidence="9">
    <location>
        <begin position="571"/>
        <end position="581"/>
    </location>
</feature>
<dbReference type="CDD" id="cd01374">
    <property type="entry name" value="KISc_CENP_E"/>
    <property type="match status" value="1"/>
</dbReference>
<keyword evidence="3 7" id="KW-0547">Nucleotide-binding</keyword>
<evidence type="ECO:0000256" key="3">
    <source>
        <dbReference type="ARBA" id="ARBA00022741"/>
    </source>
</evidence>
<protein>
    <recommendedName>
        <fullName evidence="10">Kinesin motor domain-containing protein</fullName>
    </recommendedName>
</protein>
<dbReference type="InterPro" id="IPR001752">
    <property type="entry name" value="Kinesin_motor_dom"/>
</dbReference>
<dbReference type="PANTHER" id="PTHR47968:SF33">
    <property type="entry name" value="KINESIN-LIKE PROTEIN KIN-7C, MITOCHONDRIAL ISOFORM X1"/>
    <property type="match status" value="1"/>
</dbReference>
<feature type="domain" description="Kinesin motor" evidence="10">
    <location>
        <begin position="60"/>
        <end position="378"/>
    </location>
</feature>
<evidence type="ECO:0000256" key="5">
    <source>
        <dbReference type="ARBA" id="ARBA00023054"/>
    </source>
</evidence>
<feature type="compositionally biased region" description="Low complexity" evidence="9">
    <location>
        <begin position="552"/>
        <end position="562"/>
    </location>
</feature>
<dbReference type="InterPro" id="IPR027417">
    <property type="entry name" value="P-loop_NTPase"/>
</dbReference>
<keyword evidence="6 7" id="KW-0505">Motor protein</keyword>
<feature type="binding site" evidence="7">
    <location>
        <begin position="140"/>
        <end position="147"/>
    </location>
    <ligand>
        <name>ATP</name>
        <dbReference type="ChEBI" id="CHEBI:30616"/>
    </ligand>
</feature>
<dbReference type="Gene3D" id="3.40.850.10">
    <property type="entry name" value="Kinesin motor domain"/>
    <property type="match status" value="1"/>
</dbReference>
<feature type="coiled-coil region" evidence="8">
    <location>
        <begin position="380"/>
        <end position="414"/>
    </location>
</feature>
<dbReference type="PROSITE" id="PS00411">
    <property type="entry name" value="KINESIN_MOTOR_1"/>
    <property type="match status" value="1"/>
</dbReference>
<name>A0AAP0CG11_9ASTR</name>
<accession>A0AAP0CG11</accession>
<feature type="region of interest" description="Disordered" evidence="9">
    <location>
        <begin position="1"/>
        <end position="57"/>
    </location>
</feature>
<dbReference type="InterPro" id="IPR027640">
    <property type="entry name" value="Kinesin-like_fam"/>
</dbReference>
<keyword evidence="12" id="KW-1185">Reference proteome</keyword>
<dbReference type="GO" id="GO:0007018">
    <property type="term" value="P:microtubule-based movement"/>
    <property type="evidence" value="ECO:0007669"/>
    <property type="project" value="InterPro"/>
</dbReference>